<evidence type="ECO:0000256" key="6">
    <source>
        <dbReference type="ARBA" id="ARBA00023002"/>
    </source>
</evidence>
<evidence type="ECO:0000256" key="4">
    <source>
        <dbReference type="ARBA" id="ARBA00022723"/>
    </source>
</evidence>
<dbReference type="EMBL" id="FQTY01000006">
    <property type="protein sequence ID" value="SHE74594.1"/>
    <property type="molecule type" value="Genomic_DNA"/>
</dbReference>
<dbReference type="Proteomes" id="UP000184114">
    <property type="component" value="Unassembled WGS sequence"/>
</dbReference>
<dbReference type="GO" id="GO:0046872">
    <property type="term" value="F:metal ion binding"/>
    <property type="evidence" value="ECO:0007669"/>
    <property type="project" value="UniProtKB-KW"/>
</dbReference>
<dbReference type="GO" id="GO:0052693">
    <property type="term" value="F:epoxyqueuosine reductase activity"/>
    <property type="evidence" value="ECO:0007669"/>
    <property type="project" value="TreeGrafter"/>
</dbReference>
<protein>
    <submittedName>
        <fullName evidence="10">Epoxyqueuosine reductase</fullName>
    </submittedName>
</protein>
<organism evidence="10 11">
    <name type="scientific">Tissierella praeacuta DSM 18095</name>
    <dbReference type="NCBI Taxonomy" id="1123404"/>
    <lineage>
        <taxon>Bacteria</taxon>
        <taxon>Bacillati</taxon>
        <taxon>Bacillota</taxon>
        <taxon>Tissierellia</taxon>
        <taxon>Tissierellales</taxon>
        <taxon>Tissierellaceae</taxon>
        <taxon>Tissierella</taxon>
    </lineage>
</organism>
<dbReference type="Pfam" id="PF13484">
    <property type="entry name" value="Fer4_16"/>
    <property type="match status" value="1"/>
</dbReference>
<dbReference type="SUPFAM" id="SSF48371">
    <property type="entry name" value="ARM repeat"/>
    <property type="match status" value="1"/>
</dbReference>
<keyword evidence="2" id="KW-0963">Cytoplasm</keyword>
<dbReference type="RefSeq" id="WP_072975275.1">
    <property type="nucleotide sequence ID" value="NZ_FQTY01000006.1"/>
</dbReference>
<dbReference type="InterPro" id="IPR017900">
    <property type="entry name" value="4Fe4S_Fe_S_CS"/>
</dbReference>
<reference evidence="11" key="1">
    <citation type="submission" date="2016-11" db="EMBL/GenBank/DDBJ databases">
        <authorList>
            <person name="Varghese N."/>
            <person name="Submissions S."/>
        </authorList>
    </citation>
    <scope>NUCLEOTIDE SEQUENCE [LARGE SCALE GENOMIC DNA]</scope>
    <source>
        <strain evidence="11">DSM 18095</strain>
    </source>
</reference>
<dbReference type="PROSITE" id="PS51379">
    <property type="entry name" value="4FE4S_FER_2"/>
    <property type="match status" value="1"/>
</dbReference>
<dbReference type="AlphaFoldDB" id="A0A1M4VZX8"/>
<keyword evidence="11" id="KW-1185">Reference proteome</keyword>
<sequence>MNLLNQYIIDKSKELNIDICGFTDSLPLYNLSDYLIYREKNNIKTEFEEKDLNKRIDPKITMPNCRTIIVVGVSYNVDYNEKPNYNLKGKLSKSSWGIDYHKVLKEKIELLINEIKRKVDFDYKYFVDTGPLIDRELARKAGIGYYGKNCSIINDEYGSFIFLGYILTDLELEFSEEVSNKCGDCDLCLRACPTGALEGEYSFNPKKCISYLTQTKDNIPIELRRKMGIKIYGCDTCQLVCPQNKGIKKANHKEFIPKTTKGYMDLNELLYISNKEFKKKYGEMAGSWRGKNILKRNAIIALGNMKKEANIEILIPMLRDSNPMIREYAEWAIVNIFLTMVSTK</sequence>
<dbReference type="GO" id="GO:0051539">
    <property type="term" value="F:4 iron, 4 sulfur cluster binding"/>
    <property type="evidence" value="ECO:0007669"/>
    <property type="project" value="UniProtKB-KW"/>
</dbReference>
<evidence type="ECO:0000256" key="5">
    <source>
        <dbReference type="ARBA" id="ARBA00022785"/>
    </source>
</evidence>
<evidence type="ECO:0000313" key="11">
    <source>
        <dbReference type="Proteomes" id="UP000184114"/>
    </source>
</evidence>
<dbReference type="PANTHER" id="PTHR30002">
    <property type="entry name" value="EPOXYQUEUOSINE REDUCTASE"/>
    <property type="match status" value="1"/>
</dbReference>
<dbReference type="GO" id="GO:0008616">
    <property type="term" value="P:tRNA queuosine(34) biosynthetic process"/>
    <property type="evidence" value="ECO:0007669"/>
    <property type="project" value="UniProtKB-KW"/>
</dbReference>
<evidence type="ECO:0000256" key="7">
    <source>
        <dbReference type="ARBA" id="ARBA00023004"/>
    </source>
</evidence>
<feature type="domain" description="4Fe-4S ferredoxin-type" evidence="9">
    <location>
        <begin position="174"/>
        <end position="202"/>
    </location>
</feature>
<dbReference type="InterPro" id="IPR013542">
    <property type="entry name" value="QueG_DUF1730"/>
</dbReference>
<keyword evidence="5" id="KW-0671">Queuosine biosynthesis</keyword>
<evidence type="ECO:0000256" key="8">
    <source>
        <dbReference type="ARBA" id="ARBA00023014"/>
    </source>
</evidence>
<keyword evidence="7" id="KW-0408">Iron</keyword>
<accession>A0A1M4VZX8</accession>
<proteinExistence type="predicted"/>
<dbReference type="InterPro" id="IPR004453">
    <property type="entry name" value="QueG"/>
</dbReference>
<evidence type="ECO:0000313" key="10">
    <source>
        <dbReference type="EMBL" id="SHE74594.1"/>
    </source>
</evidence>
<evidence type="ECO:0000256" key="3">
    <source>
        <dbReference type="ARBA" id="ARBA00022694"/>
    </source>
</evidence>
<keyword evidence="4" id="KW-0479">Metal-binding</keyword>
<dbReference type="PANTHER" id="PTHR30002:SF4">
    <property type="entry name" value="EPOXYQUEUOSINE REDUCTASE"/>
    <property type="match status" value="1"/>
</dbReference>
<evidence type="ECO:0000256" key="1">
    <source>
        <dbReference type="ARBA" id="ARBA00022485"/>
    </source>
</evidence>
<keyword evidence="1" id="KW-0004">4Fe-4S</keyword>
<evidence type="ECO:0000259" key="9">
    <source>
        <dbReference type="PROSITE" id="PS51379"/>
    </source>
</evidence>
<keyword evidence="6" id="KW-0560">Oxidoreductase</keyword>
<dbReference type="InterPro" id="IPR017896">
    <property type="entry name" value="4Fe4S_Fe-S-bd"/>
</dbReference>
<dbReference type="GeneID" id="90994379"/>
<dbReference type="InterPro" id="IPR016024">
    <property type="entry name" value="ARM-type_fold"/>
</dbReference>
<dbReference type="Gene3D" id="3.30.70.20">
    <property type="match status" value="1"/>
</dbReference>
<dbReference type="Gene3D" id="1.25.10.10">
    <property type="entry name" value="Leucine-rich Repeat Variant"/>
    <property type="match status" value="1"/>
</dbReference>
<dbReference type="STRING" id="1123404.SAMN02745784_01646"/>
<dbReference type="NCBIfam" id="TIGR00276">
    <property type="entry name" value="tRNA epoxyqueuosine(34) reductase QueG"/>
    <property type="match status" value="1"/>
</dbReference>
<name>A0A1M4VZX8_9FIRM</name>
<gene>
    <name evidence="10" type="ORF">SAMN02745784_01646</name>
</gene>
<dbReference type="Pfam" id="PF08331">
    <property type="entry name" value="QueG_DUF1730"/>
    <property type="match status" value="1"/>
</dbReference>
<keyword evidence="8" id="KW-0411">Iron-sulfur</keyword>
<dbReference type="PROSITE" id="PS00198">
    <property type="entry name" value="4FE4S_FER_1"/>
    <property type="match status" value="1"/>
</dbReference>
<evidence type="ECO:0000256" key="2">
    <source>
        <dbReference type="ARBA" id="ARBA00022490"/>
    </source>
</evidence>
<dbReference type="SUPFAM" id="SSF54862">
    <property type="entry name" value="4Fe-4S ferredoxins"/>
    <property type="match status" value="1"/>
</dbReference>
<keyword evidence="3" id="KW-0819">tRNA processing</keyword>
<dbReference type="InterPro" id="IPR011989">
    <property type="entry name" value="ARM-like"/>
</dbReference>